<dbReference type="GO" id="GO:0006508">
    <property type="term" value="P:proteolysis"/>
    <property type="evidence" value="ECO:0007669"/>
    <property type="project" value="UniProtKB-KW"/>
</dbReference>
<dbReference type="InterPro" id="IPR022099">
    <property type="entry name" value="DUF3638"/>
</dbReference>
<feature type="domain" description="DUF3645" evidence="9">
    <location>
        <begin position="2367"/>
        <end position="2398"/>
    </location>
</feature>
<evidence type="ECO:0000313" key="12">
    <source>
        <dbReference type="Proteomes" id="UP001221757"/>
    </source>
</evidence>
<evidence type="ECO:0000259" key="9">
    <source>
        <dbReference type="Pfam" id="PF12359"/>
    </source>
</evidence>
<protein>
    <recommendedName>
        <fullName evidence="2">ubiquitinyl hydrolase 1</fullName>
        <ecNumber evidence="2">3.4.19.12</ecNumber>
    </recommendedName>
</protein>
<dbReference type="InterPro" id="IPR046541">
    <property type="entry name" value="DUF6606"/>
</dbReference>
<evidence type="ECO:0000256" key="3">
    <source>
        <dbReference type="ARBA" id="ARBA00022670"/>
    </source>
</evidence>
<keyword evidence="12" id="KW-1185">Reference proteome</keyword>
<dbReference type="PANTHER" id="PTHR13367:SF34">
    <property type="match status" value="1"/>
</dbReference>
<accession>A0AAD7GZZ1</accession>
<dbReference type="PANTHER" id="PTHR13367">
    <property type="entry name" value="UBIQUITIN THIOESTERASE"/>
    <property type="match status" value="1"/>
</dbReference>
<organism evidence="11 12">
    <name type="scientific">Mycena rosella</name>
    <name type="common">Pink bonnet</name>
    <name type="synonym">Agaricus rosellus</name>
    <dbReference type="NCBI Taxonomy" id="1033263"/>
    <lineage>
        <taxon>Eukaryota</taxon>
        <taxon>Fungi</taxon>
        <taxon>Dikarya</taxon>
        <taxon>Basidiomycota</taxon>
        <taxon>Agaricomycotina</taxon>
        <taxon>Agaricomycetes</taxon>
        <taxon>Agaricomycetidae</taxon>
        <taxon>Agaricales</taxon>
        <taxon>Marasmiineae</taxon>
        <taxon>Mycenaceae</taxon>
        <taxon>Mycena</taxon>
    </lineage>
</organism>
<evidence type="ECO:0000313" key="11">
    <source>
        <dbReference type="EMBL" id="KAJ7708796.1"/>
    </source>
</evidence>
<dbReference type="InterPro" id="IPR022105">
    <property type="entry name" value="DUF3645"/>
</dbReference>
<dbReference type="InterPro" id="IPR051346">
    <property type="entry name" value="OTU_Deubiquitinase"/>
</dbReference>
<keyword evidence="4" id="KW-0833">Ubl conjugation pathway</keyword>
<dbReference type="Pfam" id="PF12359">
    <property type="entry name" value="DUF3645"/>
    <property type="match status" value="1"/>
</dbReference>
<evidence type="ECO:0000256" key="7">
    <source>
        <dbReference type="SAM" id="Coils"/>
    </source>
</evidence>
<comment type="caution">
    <text evidence="11">The sequence shown here is derived from an EMBL/GenBank/DDBJ whole genome shotgun (WGS) entry which is preliminary data.</text>
</comment>
<keyword evidence="6" id="KW-0788">Thiol protease</keyword>
<dbReference type="Pfam" id="PF12340">
    <property type="entry name" value="DUF3638"/>
    <property type="match status" value="1"/>
</dbReference>
<dbReference type="EMBL" id="JARKIE010000003">
    <property type="protein sequence ID" value="KAJ7708796.1"/>
    <property type="molecule type" value="Genomic_DNA"/>
</dbReference>
<comment type="catalytic activity">
    <reaction evidence="1">
        <text>Thiol-dependent hydrolysis of ester, thioester, amide, peptide and isopeptide bonds formed by the C-terminal Gly of ubiquitin (a 76-residue protein attached to proteins as an intracellular targeting signal).</text>
        <dbReference type="EC" id="3.4.19.12"/>
    </reaction>
</comment>
<keyword evidence="7" id="KW-0175">Coiled coil</keyword>
<name>A0AAD7GZZ1_MYCRO</name>
<evidence type="ECO:0000259" key="8">
    <source>
        <dbReference type="Pfam" id="PF12340"/>
    </source>
</evidence>
<keyword evidence="5" id="KW-0378">Hydrolase</keyword>
<feature type="domain" description="DUF6606" evidence="10">
    <location>
        <begin position="9"/>
        <end position="282"/>
    </location>
</feature>
<dbReference type="GO" id="GO:0004843">
    <property type="term" value="F:cysteine-type deubiquitinase activity"/>
    <property type="evidence" value="ECO:0007669"/>
    <property type="project" value="UniProtKB-EC"/>
</dbReference>
<evidence type="ECO:0000256" key="2">
    <source>
        <dbReference type="ARBA" id="ARBA00012759"/>
    </source>
</evidence>
<dbReference type="EC" id="3.4.19.12" evidence="2"/>
<feature type="domain" description="DUF3638" evidence="8">
    <location>
        <begin position="2026"/>
        <end position="2248"/>
    </location>
</feature>
<evidence type="ECO:0000256" key="6">
    <source>
        <dbReference type="ARBA" id="ARBA00022807"/>
    </source>
</evidence>
<reference evidence="11" key="1">
    <citation type="submission" date="2023-03" db="EMBL/GenBank/DDBJ databases">
        <title>Massive genome expansion in bonnet fungi (Mycena s.s.) driven by repeated elements and novel gene families across ecological guilds.</title>
        <authorList>
            <consortium name="Lawrence Berkeley National Laboratory"/>
            <person name="Harder C.B."/>
            <person name="Miyauchi S."/>
            <person name="Viragh M."/>
            <person name="Kuo A."/>
            <person name="Thoen E."/>
            <person name="Andreopoulos B."/>
            <person name="Lu D."/>
            <person name="Skrede I."/>
            <person name="Drula E."/>
            <person name="Henrissat B."/>
            <person name="Morin E."/>
            <person name="Kohler A."/>
            <person name="Barry K."/>
            <person name="LaButti K."/>
            <person name="Morin E."/>
            <person name="Salamov A."/>
            <person name="Lipzen A."/>
            <person name="Mereny Z."/>
            <person name="Hegedus B."/>
            <person name="Baldrian P."/>
            <person name="Stursova M."/>
            <person name="Weitz H."/>
            <person name="Taylor A."/>
            <person name="Grigoriev I.V."/>
            <person name="Nagy L.G."/>
            <person name="Martin F."/>
            <person name="Kauserud H."/>
        </authorList>
    </citation>
    <scope>NUCLEOTIDE SEQUENCE</scope>
    <source>
        <strain evidence="11">CBHHK067</strain>
    </source>
</reference>
<gene>
    <name evidence="11" type="ORF">B0H17DRAFT_365601</name>
</gene>
<dbReference type="Pfam" id="PF20255">
    <property type="entry name" value="DUF6606"/>
    <property type="match status" value="1"/>
</dbReference>
<evidence type="ECO:0000256" key="4">
    <source>
        <dbReference type="ARBA" id="ARBA00022786"/>
    </source>
</evidence>
<evidence type="ECO:0000256" key="1">
    <source>
        <dbReference type="ARBA" id="ARBA00000707"/>
    </source>
</evidence>
<proteinExistence type="predicted"/>
<feature type="coiled-coil region" evidence="7">
    <location>
        <begin position="578"/>
        <end position="609"/>
    </location>
</feature>
<sequence length="3095" mass="349624">MDRDTLEYIINHLFLPPKLPQKDDSHLEQQLLNHLSNCARFFCEGLRNENVGWEVQARWVALRHTLAQFERIHETPHISKESLSRIIDSMQLDDVICLHIASQNAGVILRRREADLTMEFFQASPTAAAVTGTTGKLVIQFPSLPRLSLPVRETFIHSLSALLADLDCIGMPDAIAKTRKAGSAHDEIREVPDIRYISELLGGIARALTPVESAEHTASSTVYATKRINDHVLWKAALLPWRRSPKWLVIRATLQTTLKEWKIPEKYGYKIFITFVLAKTLEFARTSGSGVSHDLLFVMSAKVSTRLWKLRSVFDVKLHVPTRLHFPIKFISHQMSTVSFLLNEHWQHVQDREATASSWDAPSAAQITAAQMLTLPRSSAHFEAVKARAFTLEAENTIFQPSVFEQHLRSQCNVRKPLAAHHAVCTPDLCFALLALEQRIVEWTESSTYPELLTLADLIEEHDRLASSFKSRSPEIFSRIFLAVLELWVLLDKSTTAQFPLLLDYSPELSISSFEPLLLPELSQMHRLHSVELHLSSRHAQATYPHLSVFTIHNDTASLPSRCFSVTPRMQNLRDEIRRRASEERNQKIQELKTKTDQYNELIEEKELVEHYHIQVPRTDSRGRITYVENKKNCNRCSIEKQISSLTISIFEWPLPENTILSHLVVFELSVPLPFGVWRDTTYRLARSHSNMDPKKTPNPNPVLSKYRPLQIHYVSYASQQRIILASMAAKSLLNSHYKNHSFPCTQSDVILNHPLRYQFWDNMASEWLPSEFPIIGIRDSCTPIFSSGPYVSLTWTAVSTTHTPNGVIARQSQCPAELSYHEWEAFGNLRAGVRLQWRNILLQVITGAANLADPAVYLLIQQAAWQVEAASDDGELGHYRQAHFDLSQEEFGVEIIDVLYERLESISGNWNQGWTAATLGVIACRLFSLNEFGTVKTAALAFLASLRQILFQWMNQVLILLNGLALETQLSAKADLMNRVLQLAASCRSTYAVGSAVLPGIFHDRAAAFIFIRCGLALHTYTPSEISALPTTLRHSLERDTIISAQALPALADTILLSGAGLDDAVWDVWQGFCRDSAPWRNIGGQWMICRTSASSDRQARSIYVNLLIGSFLVDGQAQGTLPKEITRHPLYQTLFPNRATLDIIPSTMKGMEYQSRENMDGFEVHFKLNRNELLIRTRNGNFVSEFVPSEHLEGDIPMNLLVGMVHVFHERTQCMKIYPAPTGWNPSAPAAWCLSFSPEGLRTLSKMADDRVVETILDPACSLVEGLAQIFRPLEASRTNLMVYSRFGQLHITLPRYNLEFSVGFDRLLESKELPGFYVFPSQSIGTLIGLQSKLVLKSRNGAMSRIFVPEGKVSVSGGDHSNVSISPPVTANHIKVFSYDIDDVMGRVIGDGSLTSWYRLAYLHIVTSSYLRDPLIRRTGIEQAQEMLESAQSFAYMYLEPEHNVLLQQIMDLAPARNYYPEHLTSMETVHWQGSLSPVVQCGRFVPLVDAIIDYARKQALFYAPEHQNITAAYRGESTLWKRAEYRVSRLVSNVRVDECDVAAPPARCLDCAESIAKERAVAETVALVRQWPTSVNITDDLWSHFKGWDSFSSEPVVDDKIDNPRVWLQDPPSKAWFRIFHLSRALVKNRDQDDLMVALGIFAHRGDMDLALIRTLLAIATNAPTNLTPAIRAAAESIPMDTFNLAPGHTLDRRDVVNLVAGNCRSVDAVSASLGVARRSGEKNKAWKKRKQSAFNSQKASQCETLAGQILPHWPAVPDMTSVLPTSFIEQYPIVEIPELRREAKILFLTRLRNRDMFGAVAQLQHALEIIQTQPYIVSIPPLQAPSSIYPRVYSGTRVTITLGSLLRRKQHLAPRRVPFKSDLRPNLNAVATTAGKLSHSSASRQLISRLDGMAIDGPKLRYIADLSRCVDALEERDPDPQVSCDGGYEDDCSGLESSIQNILSPQTLFEQWLQWPSTGPESLVQQLSREAWQALPESWRIALTQYAEGLAVKQQQRRIAVLSRPGFEGDYAREVGMRGGQGWDPIMYPDWLLVQLDADLLIREDQASIAEKMMGRGIEENSLMQLNMGEGKSSVIVPIVSAALADGQQLVRVIVLKPLSAQMFQLLKQRVCGLANRRLFYLPFSRDIELDCDKIQQIVALFKECARVGGILLCQPEHILSFQLMALHAFCQKKGAEEAQLLLEAQEWLGDAARDILDESDEILNVRYQLIYTLGAASPPEGRPWRWSITQSVFSLLEKLAKTVPDGLEIVTFSEAHRFPVTRILTLNGRQALLESIVREIVFKDGLQEWISFRTCTSGEKEIFAHFIRELEIAPEDARSVQTFSDTNHFGQLLLLRGLFAHGILSLALQQKRWRVDYGLDLGRSMLAVPYRAKDSPAARAEFGHPDMIIVLTSLSYYYGGLSDDQLNTAFKFLLDSDNPEAQYEHWVKGINNLPANLANLRGLNLEDFEQKTTSIFPLLRYNKAVIDFYLSESVFPKEAREFPYKLTTNAWDLARTKTRLVTGFSGTNDNKYLLPLSITQLDEDSQRHTNAQVLEYILQRENREVLCTNSDDALGLLRRLVQQHPPVMVLLDVGAQVLELQNEEVAREWLKLDSRPAIEAAVYFDAGSDEIRVISRDGRIQPLASSLYKTQLQRTLVYLDEAHTRGTDFKFPTGSRAVVTLGPQLGKDKLVQGCMRMRRLGTDHSVLFFASKEIWIKIQTLTGAQDLDSSHVLLWTIQETCRQISDNGSLWANQGLNFDARFTALSDERPYPSLVAALQERESRTLEELYGVKPHENQTHQVSQLQIEIYRKCNEFGLVLSHNALSEEQERELAHEKEDERELERIPGAKALDHRDDDLSDFIDTGVIRWPGSRSFISLEDCLANTSWISSLPQGTLFRGQDLRATKDFRDTISLPPISSAGRMDSYLRPVQWVLSTSRSKTLVIVSPFEANKWLPAIRRSQFISLHLYSPRISRNWSFEGLDSFTVPRRRSQAPSRELIHELNLFAGQLFCADKRSVKEVCGILGLHLQALNDREDLQGMVDRSGFVRDRRARAELGIDACAFTSTPLPFFRELFVSRRKGQGFAITHMGQILRGNDPKDPDFEVDAA</sequence>
<evidence type="ECO:0000259" key="10">
    <source>
        <dbReference type="Pfam" id="PF20255"/>
    </source>
</evidence>
<dbReference type="Proteomes" id="UP001221757">
    <property type="component" value="Unassembled WGS sequence"/>
</dbReference>
<evidence type="ECO:0000256" key="5">
    <source>
        <dbReference type="ARBA" id="ARBA00022801"/>
    </source>
</evidence>
<keyword evidence="3" id="KW-0645">Protease</keyword>